<dbReference type="Proteomes" id="UP000789901">
    <property type="component" value="Unassembled WGS sequence"/>
</dbReference>
<reference evidence="2 3" key="1">
    <citation type="submission" date="2021-06" db="EMBL/GenBank/DDBJ databases">
        <authorList>
            <person name="Kallberg Y."/>
            <person name="Tangrot J."/>
            <person name="Rosling A."/>
        </authorList>
    </citation>
    <scope>NUCLEOTIDE SEQUENCE [LARGE SCALE GENOMIC DNA]</scope>
    <source>
        <strain evidence="2 3">120-4 pot B 10/14</strain>
    </source>
</reference>
<feature type="non-terminal residue" evidence="2">
    <location>
        <position position="370"/>
    </location>
</feature>
<feature type="region of interest" description="Disordered" evidence="1">
    <location>
        <begin position="327"/>
        <end position="370"/>
    </location>
</feature>
<accession>A0ABN7UEG4</accession>
<gene>
    <name evidence="2" type="ORF">GMARGA_LOCUS5741</name>
</gene>
<evidence type="ECO:0000313" key="2">
    <source>
        <dbReference type="EMBL" id="CAG8576505.1"/>
    </source>
</evidence>
<sequence length="370" mass="42881">MPRARIEKIHQPMLRLVKNKLELQCMTPNYIVTHKSIDNVRTLGAELMNKQVTSLLNRLNNKGQMGSITRTRILQGYRLAGIRKNIKEYNKEEVKTLERIWKFNLVALTFLRTEQNNIGFRANQEEWRLRGRGTPIRSFLQEELTIKCTRALMLLDVVYLEQLLNEQSDRLILGVNSNVQRYYQTKEEPQSGSERWIAAEKEGNKIKLSLAQLESIGSTQLEWKSQKEGKDVVFYTDSSLVKESSENRQICKQGISWIQVNASEEKAIQKEALNSKVKIYTNSAAAILGIEGSKEIRINREWLRQNNFNNDEMDKLAKKGRDLQILDVQQRRHSERAKKARQGETKSSRFKEKEGQSKEDCRLLGGKGEK</sequence>
<dbReference type="EMBL" id="CAJVQB010002479">
    <property type="protein sequence ID" value="CAG8576505.1"/>
    <property type="molecule type" value="Genomic_DNA"/>
</dbReference>
<feature type="compositionally biased region" description="Basic and acidic residues" evidence="1">
    <location>
        <begin position="341"/>
        <end position="370"/>
    </location>
</feature>
<name>A0ABN7UEG4_GIGMA</name>
<protein>
    <submittedName>
        <fullName evidence="2">24605_t:CDS:1</fullName>
    </submittedName>
</protein>
<proteinExistence type="predicted"/>
<evidence type="ECO:0000256" key="1">
    <source>
        <dbReference type="SAM" id="MobiDB-lite"/>
    </source>
</evidence>
<keyword evidence="3" id="KW-1185">Reference proteome</keyword>
<comment type="caution">
    <text evidence="2">The sequence shown here is derived from an EMBL/GenBank/DDBJ whole genome shotgun (WGS) entry which is preliminary data.</text>
</comment>
<organism evidence="2 3">
    <name type="scientific">Gigaspora margarita</name>
    <dbReference type="NCBI Taxonomy" id="4874"/>
    <lineage>
        <taxon>Eukaryota</taxon>
        <taxon>Fungi</taxon>
        <taxon>Fungi incertae sedis</taxon>
        <taxon>Mucoromycota</taxon>
        <taxon>Glomeromycotina</taxon>
        <taxon>Glomeromycetes</taxon>
        <taxon>Diversisporales</taxon>
        <taxon>Gigasporaceae</taxon>
        <taxon>Gigaspora</taxon>
    </lineage>
</organism>
<evidence type="ECO:0000313" key="3">
    <source>
        <dbReference type="Proteomes" id="UP000789901"/>
    </source>
</evidence>